<name>A0AAV1AE44_VICFA</name>
<dbReference type="Pfam" id="PF14365">
    <property type="entry name" value="Neprosin_AP"/>
    <property type="match status" value="1"/>
</dbReference>
<feature type="chain" id="PRO_5043852569" description="Neprosin PEP catalytic domain-containing protein" evidence="1">
    <location>
        <begin position="27"/>
        <end position="402"/>
    </location>
</feature>
<reference evidence="3 4" key="1">
    <citation type="submission" date="2023-01" db="EMBL/GenBank/DDBJ databases">
        <authorList>
            <person name="Kreplak J."/>
        </authorList>
    </citation>
    <scope>NUCLEOTIDE SEQUENCE [LARGE SCALE GENOMIC DNA]</scope>
</reference>
<keyword evidence="4" id="KW-1185">Reference proteome</keyword>
<dbReference type="Pfam" id="PF03080">
    <property type="entry name" value="Neprosin"/>
    <property type="match status" value="1"/>
</dbReference>
<evidence type="ECO:0000259" key="2">
    <source>
        <dbReference type="PROSITE" id="PS52045"/>
    </source>
</evidence>
<dbReference type="Proteomes" id="UP001157006">
    <property type="component" value="Chromosome 4"/>
</dbReference>
<organism evidence="3 4">
    <name type="scientific">Vicia faba</name>
    <name type="common">Broad bean</name>
    <name type="synonym">Faba vulgaris</name>
    <dbReference type="NCBI Taxonomy" id="3906"/>
    <lineage>
        <taxon>Eukaryota</taxon>
        <taxon>Viridiplantae</taxon>
        <taxon>Streptophyta</taxon>
        <taxon>Embryophyta</taxon>
        <taxon>Tracheophyta</taxon>
        <taxon>Spermatophyta</taxon>
        <taxon>Magnoliopsida</taxon>
        <taxon>eudicotyledons</taxon>
        <taxon>Gunneridae</taxon>
        <taxon>Pentapetalae</taxon>
        <taxon>rosids</taxon>
        <taxon>fabids</taxon>
        <taxon>Fabales</taxon>
        <taxon>Fabaceae</taxon>
        <taxon>Papilionoideae</taxon>
        <taxon>50 kb inversion clade</taxon>
        <taxon>NPAAA clade</taxon>
        <taxon>Hologalegina</taxon>
        <taxon>IRL clade</taxon>
        <taxon>Fabeae</taxon>
        <taxon>Vicia</taxon>
    </lineage>
</organism>
<dbReference type="Gene3D" id="3.90.1320.10">
    <property type="entry name" value="Outer-capsid protein sigma 3, large lobe"/>
    <property type="match status" value="1"/>
</dbReference>
<dbReference type="InterPro" id="IPR004314">
    <property type="entry name" value="Neprosin"/>
</dbReference>
<gene>
    <name evidence="3" type="ORF">VFH_IV100320</name>
</gene>
<dbReference type="PANTHER" id="PTHR31589:SF175">
    <property type="entry name" value="CARBOXYL-TERMINAL PEPTIDASE"/>
    <property type="match status" value="1"/>
</dbReference>
<feature type="domain" description="Neprosin PEP catalytic" evidence="2">
    <location>
        <begin position="146"/>
        <end position="402"/>
    </location>
</feature>
<dbReference type="PANTHER" id="PTHR31589">
    <property type="entry name" value="PROTEIN, PUTATIVE (DUF239)-RELATED-RELATED"/>
    <property type="match status" value="1"/>
</dbReference>
<sequence>MKFSSQIMSFILHFIFLVTFICPIYSLETSNHQVNQTLRFEKGSQKLNKTIKTLLQQINKPAIKTIQSPDGDIIDCVLFHKQPAFDLPVLKGQISLDSQENSEGHDQINNSTLNFQPWHLSGEFCPNGTIPIRRTKEEEIQFGRKSIPFHERLYEVVTYVQGAGYHGAKGTINVWSPRVENNEESSSSKIWVQSLTAKESIEAGWQVCPKRFGDSRPRIFTYWTVDAYKGTGCYNLQCPGFVQTSRKVVPGTVVAPVSVIGGDQYDFNLKFEQDQKNQRWWLEYGAGNENYERVGYWPFSLFKELNHEANLIQFGGEVVDLNPTGDHTSTYMGSGQFAQELAFKAAYIKSMKVAINPYSYIDLLDNENIEATPDCYSIVGGFNKNYESYIFFGGPGRNPKCP</sequence>
<dbReference type="InterPro" id="IPR025521">
    <property type="entry name" value="Neprosin_propep"/>
</dbReference>
<dbReference type="InterPro" id="IPR053168">
    <property type="entry name" value="Glutamic_endopeptidase"/>
</dbReference>
<proteinExistence type="predicted"/>
<evidence type="ECO:0000313" key="3">
    <source>
        <dbReference type="EMBL" id="CAI8608740.1"/>
    </source>
</evidence>
<keyword evidence="1" id="KW-0732">Signal</keyword>
<protein>
    <recommendedName>
        <fullName evidence="2">Neprosin PEP catalytic domain-containing protein</fullName>
    </recommendedName>
</protein>
<dbReference type="PROSITE" id="PS52045">
    <property type="entry name" value="NEPROSIN_PEP_CD"/>
    <property type="match status" value="1"/>
</dbReference>
<dbReference type="AlphaFoldDB" id="A0AAV1AE44"/>
<dbReference type="EMBL" id="OX451739">
    <property type="protein sequence ID" value="CAI8608740.1"/>
    <property type="molecule type" value="Genomic_DNA"/>
</dbReference>
<evidence type="ECO:0000313" key="4">
    <source>
        <dbReference type="Proteomes" id="UP001157006"/>
    </source>
</evidence>
<evidence type="ECO:0000256" key="1">
    <source>
        <dbReference type="SAM" id="SignalP"/>
    </source>
</evidence>
<feature type="signal peptide" evidence="1">
    <location>
        <begin position="1"/>
        <end position="26"/>
    </location>
</feature>
<accession>A0AAV1AE44</accession>